<evidence type="ECO:0000313" key="5">
    <source>
        <dbReference type="Proteomes" id="UP000464314"/>
    </source>
</evidence>
<evidence type="ECO:0000256" key="1">
    <source>
        <dbReference type="ARBA" id="ARBA00023125"/>
    </source>
</evidence>
<dbReference type="InterPro" id="IPR050624">
    <property type="entry name" value="HTH-type_Tx_Regulator"/>
</dbReference>
<accession>A0A6P1TRX9</accession>
<dbReference type="Pfam" id="PF00440">
    <property type="entry name" value="TetR_N"/>
    <property type="match status" value="1"/>
</dbReference>
<protein>
    <submittedName>
        <fullName evidence="4">TetR family transcriptional regulator</fullName>
    </submittedName>
</protein>
<dbReference type="KEGG" id="anr:Ana3638_19505"/>
<evidence type="ECO:0000256" key="2">
    <source>
        <dbReference type="PROSITE-ProRule" id="PRU00335"/>
    </source>
</evidence>
<dbReference type="Proteomes" id="UP000464314">
    <property type="component" value="Chromosome"/>
</dbReference>
<dbReference type="PRINTS" id="PR00455">
    <property type="entry name" value="HTHTETR"/>
</dbReference>
<gene>
    <name evidence="4" type="ORF">Ana3638_19505</name>
</gene>
<proteinExistence type="predicted"/>
<reference evidence="4 5" key="1">
    <citation type="submission" date="2020-01" db="EMBL/GenBank/DDBJ databases">
        <title>Genome analysis of Anaerocolumna sp. CBA3638.</title>
        <authorList>
            <person name="Kim J."/>
            <person name="Roh S.W."/>
        </authorList>
    </citation>
    <scope>NUCLEOTIDE SEQUENCE [LARGE SCALE GENOMIC DNA]</scope>
    <source>
        <strain evidence="4 5">CBA3638</strain>
    </source>
</reference>
<dbReference type="PANTHER" id="PTHR43479:SF11">
    <property type="entry name" value="ACREF_ENVCD OPERON REPRESSOR-RELATED"/>
    <property type="match status" value="1"/>
</dbReference>
<dbReference type="Gene3D" id="1.10.357.10">
    <property type="entry name" value="Tetracycline Repressor, domain 2"/>
    <property type="match status" value="1"/>
</dbReference>
<feature type="domain" description="HTH tetR-type" evidence="3">
    <location>
        <begin position="8"/>
        <end position="68"/>
    </location>
</feature>
<dbReference type="GO" id="GO:0003677">
    <property type="term" value="F:DNA binding"/>
    <property type="evidence" value="ECO:0007669"/>
    <property type="project" value="UniProtKB-UniRule"/>
</dbReference>
<keyword evidence="1 2" id="KW-0238">DNA-binding</keyword>
<dbReference type="InterPro" id="IPR001647">
    <property type="entry name" value="HTH_TetR"/>
</dbReference>
<evidence type="ECO:0000313" key="4">
    <source>
        <dbReference type="EMBL" id="QHQ62691.1"/>
    </source>
</evidence>
<feature type="DNA-binding region" description="H-T-H motif" evidence="2">
    <location>
        <begin position="31"/>
        <end position="50"/>
    </location>
</feature>
<dbReference type="PROSITE" id="PS50977">
    <property type="entry name" value="HTH_TETR_2"/>
    <property type="match status" value="1"/>
</dbReference>
<dbReference type="PROSITE" id="PS01081">
    <property type="entry name" value="HTH_TETR_1"/>
    <property type="match status" value="1"/>
</dbReference>
<dbReference type="InterPro" id="IPR023772">
    <property type="entry name" value="DNA-bd_HTH_TetR-type_CS"/>
</dbReference>
<dbReference type="SUPFAM" id="SSF46689">
    <property type="entry name" value="Homeodomain-like"/>
    <property type="match status" value="1"/>
</dbReference>
<dbReference type="EMBL" id="CP048000">
    <property type="protein sequence ID" value="QHQ62691.1"/>
    <property type="molecule type" value="Genomic_DNA"/>
</dbReference>
<dbReference type="AlphaFoldDB" id="A0A6P1TRX9"/>
<keyword evidence="5" id="KW-1185">Reference proteome</keyword>
<organism evidence="4 5">
    <name type="scientific">Anaerocolumna sedimenticola</name>
    <dbReference type="NCBI Taxonomy" id="2696063"/>
    <lineage>
        <taxon>Bacteria</taxon>
        <taxon>Bacillati</taxon>
        <taxon>Bacillota</taxon>
        <taxon>Clostridia</taxon>
        <taxon>Lachnospirales</taxon>
        <taxon>Lachnospiraceae</taxon>
        <taxon>Anaerocolumna</taxon>
    </lineage>
</organism>
<dbReference type="InterPro" id="IPR009057">
    <property type="entry name" value="Homeodomain-like_sf"/>
</dbReference>
<dbReference type="RefSeq" id="WP_161839512.1">
    <property type="nucleotide sequence ID" value="NZ_CP048000.1"/>
</dbReference>
<evidence type="ECO:0000259" key="3">
    <source>
        <dbReference type="PROSITE" id="PS50977"/>
    </source>
</evidence>
<sequence length="219" mass="24826">MGRNKYPEQTIEHILDASTKLFIEKGYDKTSIQDIMDMLGLSKGAIYHHFTGKEEILEVVIKRRSDYAAQMLKDLIVNTQAVNAKEKIQKILLSIASDKEIHAINRILCSQIKSPQFVVAGIKSNVKDDADYISQLLSEGIADGSIQTDYPVECAEIFMMLLNIWTNPVLFNRNQLQTKQRLIALQQIMKQLGVDILSEELIDQLIFDYNSMGGFNVSK</sequence>
<dbReference type="PANTHER" id="PTHR43479">
    <property type="entry name" value="ACREF/ENVCD OPERON REPRESSOR-RELATED"/>
    <property type="match status" value="1"/>
</dbReference>
<name>A0A6P1TRX9_9FIRM</name>